<proteinExistence type="predicted"/>
<name>A0ABQ6P858_9SPHN</name>
<keyword evidence="1" id="KW-0812">Transmembrane</keyword>
<keyword evidence="3" id="KW-1185">Reference proteome</keyword>
<evidence type="ECO:0000313" key="3">
    <source>
        <dbReference type="Proteomes" id="UP001187221"/>
    </source>
</evidence>
<protein>
    <submittedName>
        <fullName evidence="2">YggT family protein</fullName>
    </submittedName>
</protein>
<keyword evidence="1" id="KW-0472">Membrane</keyword>
<dbReference type="RefSeq" id="WP_317975119.1">
    <property type="nucleotide sequence ID" value="NZ_BTFW01000001.1"/>
</dbReference>
<evidence type="ECO:0000256" key="1">
    <source>
        <dbReference type="SAM" id="Phobius"/>
    </source>
</evidence>
<dbReference type="EMBL" id="BTFW01000001">
    <property type="protein sequence ID" value="GMM61435.1"/>
    <property type="molecule type" value="Genomic_DNA"/>
</dbReference>
<organism evidence="2 3">
    <name type="scientific">Novosphingobium pituita</name>
    <dbReference type="NCBI Taxonomy" id="3056842"/>
    <lineage>
        <taxon>Bacteria</taxon>
        <taxon>Pseudomonadati</taxon>
        <taxon>Pseudomonadota</taxon>
        <taxon>Alphaproteobacteria</taxon>
        <taxon>Sphingomonadales</taxon>
        <taxon>Sphingomonadaceae</taxon>
        <taxon>Novosphingobium</taxon>
    </lineage>
</organism>
<reference evidence="2 3" key="1">
    <citation type="submission" date="2023-06" db="EMBL/GenBank/DDBJ databases">
        <title>Draft genome sequence of Novosphingobium sp. strain IK01.</title>
        <authorList>
            <person name="Hatamoto M."/>
            <person name="Ikarashi T."/>
            <person name="Yamaguchi T."/>
        </authorList>
    </citation>
    <scope>NUCLEOTIDE SEQUENCE [LARGE SCALE GENOMIC DNA]</scope>
    <source>
        <strain evidence="2 3">IK01</strain>
    </source>
</reference>
<comment type="caution">
    <text evidence="2">The sequence shown here is derived from an EMBL/GenBank/DDBJ whole genome shotgun (WGS) entry which is preliminary data.</text>
</comment>
<keyword evidence="1" id="KW-1133">Transmembrane helix</keyword>
<feature type="transmembrane region" description="Helical" evidence="1">
    <location>
        <begin position="72"/>
        <end position="91"/>
    </location>
</feature>
<dbReference type="Pfam" id="PF02325">
    <property type="entry name" value="CCB3_YggT"/>
    <property type="match status" value="1"/>
</dbReference>
<dbReference type="Proteomes" id="UP001187221">
    <property type="component" value="Unassembled WGS sequence"/>
</dbReference>
<dbReference type="InterPro" id="IPR003425">
    <property type="entry name" value="CCB3/YggT"/>
</dbReference>
<feature type="transmembrane region" description="Helical" evidence="1">
    <location>
        <begin position="12"/>
        <end position="35"/>
    </location>
</feature>
<sequence>MLYALIVIIGRLMDIFQMVIIIQIVLGLLISFNVVNLHNDFVAAIWRALNVIIEPFLRPIRRFMPDTRPFDLSPMVLLFGLWAAQMLLIGLGQSMGALV</sequence>
<gene>
    <name evidence="2" type="ORF">NUTIK01_22120</name>
</gene>
<accession>A0ABQ6P858</accession>
<evidence type="ECO:0000313" key="2">
    <source>
        <dbReference type="EMBL" id="GMM61435.1"/>
    </source>
</evidence>